<dbReference type="InterPro" id="IPR000644">
    <property type="entry name" value="CBS_dom"/>
</dbReference>
<dbReference type="GO" id="GO:0050660">
    <property type="term" value="F:flavin adenine dinucleotide binding"/>
    <property type="evidence" value="ECO:0007669"/>
    <property type="project" value="InterPro"/>
</dbReference>
<dbReference type="SUPFAM" id="SSF54631">
    <property type="entry name" value="CBS-domain pair"/>
    <property type="match status" value="1"/>
</dbReference>
<dbReference type="Pfam" id="PF03471">
    <property type="entry name" value="CorC_HlyC"/>
    <property type="match status" value="1"/>
</dbReference>
<sequence>MDSFPPRFFVGRAALWLAPCFFALPFAAFAAPEATHVAPGGAANDSTLLNLLVVMLLVLANGFFVASEFALVAVRKTRIDQLAAEGSGAAVVVQRALKDLDRYIAATQVGITVASLILGGVGEKTFHHLFEPLFGFLPDDQSFFSRGTVAIGLAYFVMTALHVIIGELMPKSIALQDAEKTSLLIGRPMTLIAKIFAPLIWMLNGTGGFLLRRIGIHSAEGHGGTVHSPEELDLLVKESHQGGELNDTEAEILHRVVRFSDLTLREVMVPRTEMQGLPVEMPRLALRAWIHSQPHSRVPVFLGSMDEVIGIVHLKDMVPFAAKFSQGDDDTQISLMPLVREALRLPETSTVDKLLAEFKRRRQQMAIVIDEFGGTSGLITLGDLLEQVFGEVADEFDTPEAEIAALGDGRLLLSGRTLIDEVNDRHSTGFRSDEADTMAGLILSSLGRVAKVGDEVEINGAKLRVEAIDRLKITRMSLLLPAQREAEEVGAEAPAAS</sequence>
<dbReference type="InterPro" id="IPR044751">
    <property type="entry name" value="Ion_transp-like_CBS"/>
</dbReference>
<dbReference type="Gene3D" id="3.10.580.10">
    <property type="entry name" value="CBS-domain"/>
    <property type="match status" value="1"/>
</dbReference>
<feature type="transmembrane region" description="Helical" evidence="10">
    <location>
        <begin position="103"/>
        <end position="122"/>
    </location>
</feature>
<gene>
    <name evidence="14" type="ORF">B1R32_10681</name>
</gene>
<feature type="signal peptide" evidence="11">
    <location>
        <begin position="1"/>
        <end position="30"/>
    </location>
</feature>
<name>A0A2S8STV4_9BACT</name>
<dbReference type="SUPFAM" id="SSF56176">
    <property type="entry name" value="FAD-binding/transporter-associated domain-like"/>
    <property type="match status" value="1"/>
</dbReference>
<keyword evidence="15" id="KW-1185">Reference proteome</keyword>
<feature type="domain" description="CBS" evidence="12">
    <location>
        <begin position="338"/>
        <end position="395"/>
    </location>
</feature>
<keyword evidence="2" id="KW-1003">Cell membrane</keyword>
<dbReference type="InterPro" id="IPR046342">
    <property type="entry name" value="CBS_dom_sf"/>
</dbReference>
<evidence type="ECO:0000256" key="10">
    <source>
        <dbReference type="SAM" id="Phobius"/>
    </source>
</evidence>
<keyword evidence="5 9" id="KW-1133">Transmembrane helix</keyword>
<evidence type="ECO:0000256" key="8">
    <source>
        <dbReference type="PROSITE-ProRule" id="PRU00703"/>
    </source>
</evidence>
<proteinExistence type="predicted"/>
<comment type="caution">
    <text evidence="14">The sequence shown here is derived from an EMBL/GenBank/DDBJ whole genome shotgun (WGS) entry which is preliminary data.</text>
</comment>
<evidence type="ECO:0000256" key="4">
    <source>
        <dbReference type="ARBA" id="ARBA00022737"/>
    </source>
</evidence>
<evidence type="ECO:0000256" key="7">
    <source>
        <dbReference type="ARBA" id="ARBA00023136"/>
    </source>
</evidence>
<feature type="transmembrane region" description="Helical" evidence="10">
    <location>
        <begin position="54"/>
        <end position="74"/>
    </location>
</feature>
<dbReference type="Pfam" id="PF01595">
    <property type="entry name" value="CNNM"/>
    <property type="match status" value="1"/>
</dbReference>
<evidence type="ECO:0000256" key="6">
    <source>
        <dbReference type="ARBA" id="ARBA00023122"/>
    </source>
</evidence>
<evidence type="ECO:0000256" key="2">
    <source>
        <dbReference type="ARBA" id="ARBA00022475"/>
    </source>
</evidence>
<dbReference type="InterPro" id="IPR005170">
    <property type="entry name" value="Transptr-assoc_dom"/>
</dbReference>
<feature type="chain" id="PRO_5015392875" evidence="11">
    <location>
        <begin position="31"/>
        <end position="497"/>
    </location>
</feature>
<evidence type="ECO:0000256" key="9">
    <source>
        <dbReference type="PROSITE-ProRule" id="PRU01193"/>
    </source>
</evidence>
<dbReference type="Gene3D" id="3.30.465.10">
    <property type="match status" value="1"/>
</dbReference>
<keyword evidence="7 9" id="KW-0472">Membrane</keyword>
<dbReference type="PANTHER" id="PTHR43099">
    <property type="entry name" value="UPF0053 PROTEIN YRKA"/>
    <property type="match status" value="1"/>
</dbReference>
<protein>
    <submittedName>
        <fullName evidence="14">CBS domain pair family protein</fullName>
    </submittedName>
</protein>
<comment type="subcellular location">
    <subcellularLocation>
        <location evidence="1">Cell membrane</location>
        <topology evidence="1">Multi-pass membrane protein</topology>
    </subcellularLocation>
</comment>
<evidence type="ECO:0000256" key="1">
    <source>
        <dbReference type="ARBA" id="ARBA00004651"/>
    </source>
</evidence>
<dbReference type="InterPro" id="IPR036318">
    <property type="entry name" value="FAD-bd_PCMH-like_sf"/>
</dbReference>
<dbReference type="Pfam" id="PF00571">
    <property type="entry name" value="CBS"/>
    <property type="match status" value="1"/>
</dbReference>
<reference evidence="14 15" key="1">
    <citation type="journal article" date="2018" name="Syst. Appl. Microbiol.">
        <title>Abditibacterium utsteinense sp. nov., the first cultivated member of candidate phylum FBP, isolated from ice-free Antarctic soil samples.</title>
        <authorList>
            <person name="Tahon G."/>
            <person name="Tytgat B."/>
            <person name="Lebbe L."/>
            <person name="Carlier A."/>
            <person name="Willems A."/>
        </authorList>
    </citation>
    <scope>NUCLEOTIDE SEQUENCE [LARGE SCALE GENOMIC DNA]</scope>
    <source>
        <strain evidence="14 15">LMG 29911</strain>
    </source>
</reference>
<keyword evidence="4" id="KW-0677">Repeat</keyword>
<evidence type="ECO:0000256" key="3">
    <source>
        <dbReference type="ARBA" id="ARBA00022692"/>
    </source>
</evidence>
<dbReference type="PROSITE" id="PS51846">
    <property type="entry name" value="CNNM"/>
    <property type="match status" value="1"/>
</dbReference>
<evidence type="ECO:0000259" key="12">
    <source>
        <dbReference type="PROSITE" id="PS51371"/>
    </source>
</evidence>
<dbReference type="EMBL" id="NIGF01000006">
    <property type="protein sequence ID" value="PQV64235.1"/>
    <property type="molecule type" value="Genomic_DNA"/>
</dbReference>
<dbReference type="PANTHER" id="PTHR43099:SF5">
    <property type="entry name" value="HLYC_CORC FAMILY TRANSPORTER"/>
    <property type="match status" value="1"/>
</dbReference>
<evidence type="ECO:0000256" key="5">
    <source>
        <dbReference type="ARBA" id="ARBA00022989"/>
    </source>
</evidence>
<evidence type="ECO:0000256" key="11">
    <source>
        <dbReference type="SAM" id="SignalP"/>
    </source>
</evidence>
<dbReference type="AlphaFoldDB" id="A0A2S8STV4"/>
<dbReference type="GO" id="GO:0005886">
    <property type="term" value="C:plasma membrane"/>
    <property type="evidence" value="ECO:0007669"/>
    <property type="project" value="UniProtKB-SubCell"/>
</dbReference>
<feature type="domain" description="CNNM transmembrane" evidence="13">
    <location>
        <begin position="43"/>
        <end position="249"/>
    </location>
</feature>
<dbReference type="FunCoup" id="A0A2S8STV4">
    <property type="interactions" value="564"/>
</dbReference>
<accession>A0A2S8STV4</accession>
<evidence type="ECO:0000313" key="15">
    <source>
        <dbReference type="Proteomes" id="UP000237684"/>
    </source>
</evidence>
<dbReference type="InParanoid" id="A0A2S8STV4"/>
<keyword evidence="6 8" id="KW-0129">CBS domain</keyword>
<dbReference type="InterPro" id="IPR016169">
    <property type="entry name" value="FAD-bd_PCMH_sub2"/>
</dbReference>
<dbReference type="RefSeq" id="WP_170065477.1">
    <property type="nucleotide sequence ID" value="NZ_NIGF01000006.1"/>
</dbReference>
<feature type="transmembrane region" description="Helical" evidence="10">
    <location>
        <begin position="184"/>
        <end position="203"/>
    </location>
</feature>
<dbReference type="SMART" id="SM01091">
    <property type="entry name" value="CorC_HlyC"/>
    <property type="match status" value="1"/>
</dbReference>
<evidence type="ECO:0000313" key="14">
    <source>
        <dbReference type="EMBL" id="PQV64235.1"/>
    </source>
</evidence>
<organism evidence="14 15">
    <name type="scientific">Abditibacterium utsteinense</name>
    <dbReference type="NCBI Taxonomy" id="1960156"/>
    <lineage>
        <taxon>Bacteria</taxon>
        <taxon>Pseudomonadati</taxon>
        <taxon>Abditibacteriota</taxon>
        <taxon>Abditibacteriia</taxon>
        <taxon>Abditibacteriales</taxon>
        <taxon>Abditibacteriaceae</taxon>
        <taxon>Abditibacterium</taxon>
    </lineage>
</organism>
<feature type="transmembrane region" description="Helical" evidence="10">
    <location>
        <begin position="142"/>
        <end position="164"/>
    </location>
</feature>
<keyword evidence="3 9" id="KW-0812">Transmembrane</keyword>
<keyword evidence="11" id="KW-0732">Signal</keyword>
<dbReference type="InterPro" id="IPR051676">
    <property type="entry name" value="UPF0053_domain"/>
</dbReference>
<dbReference type="CDD" id="cd04590">
    <property type="entry name" value="CBS_pair_CorC_HlyC_assoc"/>
    <property type="match status" value="1"/>
</dbReference>
<dbReference type="PROSITE" id="PS51371">
    <property type="entry name" value="CBS"/>
    <property type="match status" value="1"/>
</dbReference>
<dbReference type="Proteomes" id="UP000237684">
    <property type="component" value="Unassembled WGS sequence"/>
</dbReference>
<dbReference type="InterPro" id="IPR002550">
    <property type="entry name" value="CNNM"/>
</dbReference>
<evidence type="ECO:0000259" key="13">
    <source>
        <dbReference type="PROSITE" id="PS51846"/>
    </source>
</evidence>
<dbReference type="FunFam" id="3.10.580.10:FF:000002">
    <property type="entry name" value="Magnesium/cobalt efflux protein CorC"/>
    <property type="match status" value="1"/>
</dbReference>